<accession>A0A2M7G4S3</accession>
<evidence type="ECO:0000313" key="3">
    <source>
        <dbReference type="Proteomes" id="UP000231019"/>
    </source>
</evidence>
<protein>
    <recommendedName>
        <fullName evidence="4">RGS domain-containing protein</fullName>
    </recommendedName>
</protein>
<dbReference type="InterPro" id="IPR044926">
    <property type="entry name" value="RGS_subdomain_2"/>
</dbReference>
<reference evidence="2 3" key="1">
    <citation type="submission" date="2017-09" db="EMBL/GenBank/DDBJ databases">
        <title>Depth-based differentiation of microbial function through sediment-hosted aquifers and enrichment of novel symbionts in the deep terrestrial subsurface.</title>
        <authorList>
            <person name="Probst A.J."/>
            <person name="Ladd B."/>
            <person name="Jarett J.K."/>
            <person name="Geller-Mcgrath D.E."/>
            <person name="Sieber C.M."/>
            <person name="Emerson J.B."/>
            <person name="Anantharaman K."/>
            <person name="Thomas B.C."/>
            <person name="Malmstrom R."/>
            <person name="Stieglmeier M."/>
            <person name="Klingl A."/>
            <person name="Woyke T."/>
            <person name="Ryan C.M."/>
            <person name="Banfield J.F."/>
        </authorList>
    </citation>
    <scope>NUCLEOTIDE SEQUENCE [LARGE SCALE GENOMIC DNA]</scope>
    <source>
        <strain evidence="2">CG17_big_fil_post_rev_8_21_14_2_50_48_46</strain>
    </source>
</reference>
<gene>
    <name evidence="2" type="ORF">COW36_11400</name>
</gene>
<feature type="compositionally biased region" description="Polar residues" evidence="1">
    <location>
        <begin position="1"/>
        <end position="10"/>
    </location>
</feature>
<dbReference type="SUPFAM" id="SSF48097">
    <property type="entry name" value="Regulator of G-protein signaling, RGS"/>
    <property type="match status" value="1"/>
</dbReference>
<comment type="caution">
    <text evidence="2">The sequence shown here is derived from an EMBL/GenBank/DDBJ whole genome shotgun (WGS) entry which is preliminary data.</text>
</comment>
<sequence>MQSIPNTPVSTPIPAPLSPKPTAPSQVSEPVKTTESSVAPSESPQKTKTPTTMAELFKSATPSVISERAQDMPQPARVVQDKRVELLKDFDEKFSFKMIDYDASKLKATSILNKLIGFSRNSIQFEQSSTSGKIGLSPKVKCMNLILMKFNPRSDSASKIEANRFLAYAHKEYCSENTEYILESRDLNKIINRHGLDSPEATKQMKFLHLHYVSSNEVGNKQINISSACRFQSERAYQNLLQAEQKHLANPSEETENALKNCRTELLTSLSSASDQVIGVLNTDTFTRYRAQRKSFGDDLQSTKQGRIWREFRAANKRFIDSPQATMDATKKFFQSWGKFNKAILNVFFFNTMPENNDEVNTIQDSRKAMAHFQNWENGVNRKTPADYGLH</sequence>
<dbReference type="EMBL" id="PFFQ01000034">
    <property type="protein sequence ID" value="PIW16880.1"/>
    <property type="molecule type" value="Genomic_DNA"/>
</dbReference>
<evidence type="ECO:0008006" key="4">
    <source>
        <dbReference type="Google" id="ProtNLM"/>
    </source>
</evidence>
<dbReference type="Gene3D" id="1.10.167.10">
    <property type="entry name" value="Regulator of G-protein Signalling 4, domain 2"/>
    <property type="match status" value="1"/>
</dbReference>
<evidence type="ECO:0000256" key="1">
    <source>
        <dbReference type="SAM" id="MobiDB-lite"/>
    </source>
</evidence>
<dbReference type="AlphaFoldDB" id="A0A2M7G4S3"/>
<feature type="compositionally biased region" description="Polar residues" evidence="1">
    <location>
        <begin position="23"/>
        <end position="52"/>
    </location>
</feature>
<proteinExistence type="predicted"/>
<dbReference type="Proteomes" id="UP000231019">
    <property type="component" value="Unassembled WGS sequence"/>
</dbReference>
<feature type="region of interest" description="Disordered" evidence="1">
    <location>
        <begin position="1"/>
        <end position="52"/>
    </location>
</feature>
<organism evidence="2 3">
    <name type="scientific">bacterium (Candidatus Blackallbacteria) CG17_big_fil_post_rev_8_21_14_2_50_48_46</name>
    <dbReference type="NCBI Taxonomy" id="2014261"/>
    <lineage>
        <taxon>Bacteria</taxon>
        <taxon>Candidatus Blackallbacteria</taxon>
    </lineage>
</organism>
<dbReference type="InterPro" id="IPR036305">
    <property type="entry name" value="RGS_sf"/>
</dbReference>
<evidence type="ECO:0000313" key="2">
    <source>
        <dbReference type="EMBL" id="PIW16880.1"/>
    </source>
</evidence>
<name>A0A2M7G4S3_9BACT</name>
<feature type="compositionally biased region" description="Pro residues" evidence="1">
    <location>
        <begin position="11"/>
        <end position="22"/>
    </location>
</feature>